<keyword evidence="2" id="KW-0812">Transmembrane</keyword>
<feature type="region of interest" description="Disordered" evidence="1">
    <location>
        <begin position="1"/>
        <end position="37"/>
    </location>
</feature>
<dbReference type="AlphaFoldDB" id="A0A931DNM7"/>
<evidence type="ECO:0000259" key="3">
    <source>
        <dbReference type="Pfam" id="PF05729"/>
    </source>
</evidence>
<reference evidence="4" key="1">
    <citation type="submission" date="2020-11" db="EMBL/GenBank/DDBJ databases">
        <title>Sequencing the genomes of 1000 actinobacteria strains.</title>
        <authorList>
            <person name="Klenk H.-P."/>
        </authorList>
    </citation>
    <scope>NUCLEOTIDE SEQUENCE</scope>
    <source>
        <strain evidence="4">DSM 43175</strain>
    </source>
</reference>
<feature type="transmembrane region" description="Helical" evidence="2">
    <location>
        <begin position="473"/>
        <end position="496"/>
    </location>
</feature>
<feature type="domain" description="NACHT" evidence="3">
    <location>
        <begin position="131"/>
        <end position="280"/>
    </location>
</feature>
<proteinExistence type="predicted"/>
<keyword evidence="5" id="KW-1185">Reference proteome</keyword>
<protein>
    <submittedName>
        <fullName evidence="4">MFS family permease</fullName>
    </submittedName>
</protein>
<dbReference type="Gene3D" id="3.40.50.300">
    <property type="entry name" value="P-loop containing nucleotide triphosphate hydrolases"/>
    <property type="match status" value="1"/>
</dbReference>
<dbReference type="Pfam" id="PF05729">
    <property type="entry name" value="NACHT"/>
    <property type="match status" value="1"/>
</dbReference>
<dbReference type="SUPFAM" id="SSF52540">
    <property type="entry name" value="P-loop containing nucleoside triphosphate hydrolases"/>
    <property type="match status" value="1"/>
</dbReference>
<evidence type="ECO:0000256" key="1">
    <source>
        <dbReference type="SAM" id="MobiDB-lite"/>
    </source>
</evidence>
<evidence type="ECO:0000313" key="5">
    <source>
        <dbReference type="Proteomes" id="UP000614047"/>
    </source>
</evidence>
<evidence type="ECO:0000256" key="2">
    <source>
        <dbReference type="SAM" id="Phobius"/>
    </source>
</evidence>
<dbReference type="InterPro" id="IPR007111">
    <property type="entry name" value="NACHT_NTPase"/>
</dbReference>
<sequence>MNDDPGSEPPGERPEPRISNTFTDGTAENVFQGGDVKGDLYIGTTVTPPSSPDDELDRAARTLAGEVKSLWQRRSVAGPAPIPVHWSSTRRPVQASPEALLRGRVPGRPVRLELDGDVTGTAATFRRLPTRQLVVLGGAGSGKTVMAVLLLLELLKKPRPGEPVPVLLSLASWRPGTSLHRWMAERLIEDHPWLGGEPGPDGRTMALRLIDRGRVLPILDGLDEISPGLHASAIKAIDGAIGDGEPVVVTCRGKEYEDAVAEGHLTRAVVVEVKPIEAPMALGFLRSARAAGDRRWDPVFEHLREHPEGPVASALSTPLMLSLAAAVYAARSSDPAELLDTGRFGDRAAVEEHLLDSFVPSVYAEHHARPYGAAKAERWLAFLARRMARQGTRDLMWWRIKSPVVGLVVGLIFAAVSWWIFDLLVGPRGVAAALLVGTVAGVACFADLPRWPEVPADDRKAADPRSALRRSRAVAAVWATLAGVAVGVMLGLWFGVGLGATPGNTGKYAAAFALMCGFAILCSTAWGAFQVTRIWFAATGRLPLRPMEFLSDARERGVLRQAGLVHQFRHARLQDRLGGGTVTPRATKAEKRTGEPLPAFPRFLVTPLLRLAISVTGFVVMTTVLTTSWPAEPVYASGNRPTAWAAPAPCNVPDCTATVSMLTWRVPARRDVSTRFRVPPSGVRVPFHGLDGLFLIKGCPAATVQVEAVADGASLPPLRLHGSRGRQVPKARIDPDHVRVDTLSLTLRRLDSQPCTAEVNWQAPGVTHAQLFDIKRRLG</sequence>
<feature type="transmembrane region" description="Helical" evidence="2">
    <location>
        <begin position="403"/>
        <end position="421"/>
    </location>
</feature>
<name>A0A931DNM7_9ACTN</name>
<feature type="transmembrane region" description="Helical" evidence="2">
    <location>
        <begin position="433"/>
        <end position="452"/>
    </location>
</feature>
<dbReference type="RefSeq" id="WP_197014212.1">
    <property type="nucleotide sequence ID" value="NZ_BAABES010000002.1"/>
</dbReference>
<comment type="caution">
    <text evidence="4">The sequence shown here is derived from an EMBL/GenBank/DDBJ whole genome shotgun (WGS) entry which is preliminary data.</text>
</comment>
<organism evidence="4 5">
    <name type="scientific">Actinomadura viridis</name>
    <dbReference type="NCBI Taxonomy" id="58110"/>
    <lineage>
        <taxon>Bacteria</taxon>
        <taxon>Bacillati</taxon>
        <taxon>Actinomycetota</taxon>
        <taxon>Actinomycetes</taxon>
        <taxon>Streptosporangiales</taxon>
        <taxon>Thermomonosporaceae</taxon>
        <taxon>Actinomadura</taxon>
    </lineage>
</organism>
<dbReference type="Proteomes" id="UP000614047">
    <property type="component" value="Unassembled WGS sequence"/>
</dbReference>
<gene>
    <name evidence="4" type="ORF">IW256_006072</name>
</gene>
<feature type="transmembrane region" description="Helical" evidence="2">
    <location>
        <begin position="508"/>
        <end position="529"/>
    </location>
</feature>
<keyword evidence="2" id="KW-0472">Membrane</keyword>
<dbReference type="EMBL" id="JADOUA010000001">
    <property type="protein sequence ID" value="MBG6091959.1"/>
    <property type="molecule type" value="Genomic_DNA"/>
</dbReference>
<accession>A0A931DNM7</accession>
<keyword evidence="2" id="KW-1133">Transmembrane helix</keyword>
<evidence type="ECO:0000313" key="4">
    <source>
        <dbReference type="EMBL" id="MBG6091959.1"/>
    </source>
</evidence>
<dbReference type="InterPro" id="IPR027417">
    <property type="entry name" value="P-loop_NTPase"/>
</dbReference>